<reference evidence="2 3" key="1">
    <citation type="journal article" date="2019" name="Nat. Ecol. Evol.">
        <title>Megaphylogeny resolves global patterns of mushroom evolution.</title>
        <authorList>
            <person name="Varga T."/>
            <person name="Krizsan K."/>
            <person name="Foldi C."/>
            <person name="Dima B."/>
            <person name="Sanchez-Garcia M."/>
            <person name="Sanchez-Ramirez S."/>
            <person name="Szollosi G.J."/>
            <person name="Szarkandi J.G."/>
            <person name="Papp V."/>
            <person name="Albert L."/>
            <person name="Andreopoulos W."/>
            <person name="Angelini C."/>
            <person name="Antonin V."/>
            <person name="Barry K.W."/>
            <person name="Bougher N.L."/>
            <person name="Buchanan P."/>
            <person name="Buyck B."/>
            <person name="Bense V."/>
            <person name="Catcheside P."/>
            <person name="Chovatia M."/>
            <person name="Cooper J."/>
            <person name="Damon W."/>
            <person name="Desjardin D."/>
            <person name="Finy P."/>
            <person name="Geml J."/>
            <person name="Haridas S."/>
            <person name="Hughes K."/>
            <person name="Justo A."/>
            <person name="Karasinski D."/>
            <person name="Kautmanova I."/>
            <person name="Kiss B."/>
            <person name="Kocsube S."/>
            <person name="Kotiranta H."/>
            <person name="LaButti K.M."/>
            <person name="Lechner B.E."/>
            <person name="Liimatainen K."/>
            <person name="Lipzen A."/>
            <person name="Lukacs Z."/>
            <person name="Mihaltcheva S."/>
            <person name="Morgado L.N."/>
            <person name="Niskanen T."/>
            <person name="Noordeloos M.E."/>
            <person name="Ohm R.A."/>
            <person name="Ortiz-Santana B."/>
            <person name="Ovrebo C."/>
            <person name="Racz N."/>
            <person name="Riley R."/>
            <person name="Savchenko A."/>
            <person name="Shiryaev A."/>
            <person name="Soop K."/>
            <person name="Spirin V."/>
            <person name="Szebenyi C."/>
            <person name="Tomsovsky M."/>
            <person name="Tulloss R.E."/>
            <person name="Uehling J."/>
            <person name="Grigoriev I.V."/>
            <person name="Vagvolgyi C."/>
            <person name="Papp T."/>
            <person name="Martin F.M."/>
            <person name="Miettinen O."/>
            <person name="Hibbett D.S."/>
            <person name="Nagy L.G."/>
        </authorList>
    </citation>
    <scope>NUCLEOTIDE SEQUENCE [LARGE SCALE GENOMIC DNA]</scope>
    <source>
        <strain evidence="2 3">CBS 962.96</strain>
    </source>
</reference>
<feature type="compositionally biased region" description="Pro residues" evidence="1">
    <location>
        <begin position="134"/>
        <end position="162"/>
    </location>
</feature>
<keyword evidence="3" id="KW-1185">Reference proteome</keyword>
<evidence type="ECO:0000313" key="3">
    <source>
        <dbReference type="Proteomes" id="UP000297245"/>
    </source>
</evidence>
<feature type="compositionally biased region" description="Polar residues" evidence="1">
    <location>
        <begin position="199"/>
        <end position="209"/>
    </location>
</feature>
<name>A0A4S8LAS2_DENBC</name>
<protein>
    <submittedName>
        <fullName evidence="2">Uncharacterized protein</fullName>
    </submittedName>
</protein>
<dbReference type="EMBL" id="ML179523">
    <property type="protein sequence ID" value="THU85907.1"/>
    <property type="molecule type" value="Genomic_DNA"/>
</dbReference>
<proteinExistence type="predicted"/>
<feature type="region of interest" description="Disordered" evidence="1">
    <location>
        <begin position="134"/>
        <end position="219"/>
    </location>
</feature>
<accession>A0A4S8LAS2</accession>
<dbReference type="Proteomes" id="UP000297245">
    <property type="component" value="Unassembled WGS sequence"/>
</dbReference>
<dbReference type="AlphaFoldDB" id="A0A4S8LAS2"/>
<gene>
    <name evidence="2" type="ORF">K435DRAFT_868816</name>
</gene>
<evidence type="ECO:0000313" key="2">
    <source>
        <dbReference type="EMBL" id="THU85907.1"/>
    </source>
</evidence>
<sequence length="219" mass="24756">MNAQDDYPTGQYLRLNPPRIVRGLPAYLDTAINDDDRRMIFFIISNTPRYRLLHLCPGYRKSDKPYHRLTMPLPMMEFDVEFYCDHCERPPYLQEDEKRHLCRLSEEYRARVEYRYEMTADGFFYLPAAGPLTPSPPASPGPEALPPPPPLPPLHPQVPPGPATQQVHPQGPPPPYTPPVLSTAGYTGVGTRDHPFNLDSVQGTGTSTDPIDLCEDDEN</sequence>
<evidence type="ECO:0000256" key="1">
    <source>
        <dbReference type="SAM" id="MobiDB-lite"/>
    </source>
</evidence>
<organism evidence="2 3">
    <name type="scientific">Dendrothele bispora (strain CBS 962.96)</name>
    <dbReference type="NCBI Taxonomy" id="1314807"/>
    <lineage>
        <taxon>Eukaryota</taxon>
        <taxon>Fungi</taxon>
        <taxon>Dikarya</taxon>
        <taxon>Basidiomycota</taxon>
        <taxon>Agaricomycotina</taxon>
        <taxon>Agaricomycetes</taxon>
        <taxon>Agaricomycetidae</taxon>
        <taxon>Agaricales</taxon>
        <taxon>Agaricales incertae sedis</taxon>
        <taxon>Dendrothele</taxon>
    </lineage>
</organism>